<dbReference type="InterPro" id="IPR001841">
    <property type="entry name" value="Znf_RING"/>
</dbReference>
<gene>
    <name evidence="8" type="primary">obi1</name>
</gene>
<dbReference type="SUPFAM" id="SSF57850">
    <property type="entry name" value="RING/U-box"/>
    <property type="match status" value="1"/>
</dbReference>
<dbReference type="Proteomes" id="UP000472271">
    <property type="component" value="Chromosome 3"/>
</dbReference>
<feature type="region of interest" description="Disordered" evidence="6">
    <location>
        <begin position="585"/>
        <end position="653"/>
    </location>
</feature>
<accession>A0A673BC76</accession>
<feature type="compositionally biased region" description="Polar residues" evidence="6">
    <location>
        <begin position="525"/>
        <end position="535"/>
    </location>
</feature>
<evidence type="ECO:0000256" key="5">
    <source>
        <dbReference type="SAM" id="Coils"/>
    </source>
</evidence>
<dbReference type="GO" id="GO:0004842">
    <property type="term" value="F:ubiquitin-protein transferase activity"/>
    <property type="evidence" value="ECO:0007669"/>
    <property type="project" value="InterPro"/>
</dbReference>
<dbReference type="AlphaFoldDB" id="A0A673BC76"/>
<dbReference type="InterPro" id="IPR035691">
    <property type="entry name" value="OBI1_RING-HC"/>
</dbReference>
<keyword evidence="5" id="KW-0175">Coiled coil</keyword>
<dbReference type="GO" id="GO:0008270">
    <property type="term" value="F:zinc ion binding"/>
    <property type="evidence" value="ECO:0007669"/>
    <property type="project" value="UniProtKB-KW"/>
</dbReference>
<dbReference type="GeneID" id="115416547"/>
<evidence type="ECO:0000256" key="6">
    <source>
        <dbReference type="SAM" id="MobiDB-lite"/>
    </source>
</evidence>
<organism evidence="8 9">
    <name type="scientific">Sphaeramia orbicularis</name>
    <name type="common">orbiculate cardinalfish</name>
    <dbReference type="NCBI Taxonomy" id="375764"/>
    <lineage>
        <taxon>Eukaryota</taxon>
        <taxon>Metazoa</taxon>
        <taxon>Chordata</taxon>
        <taxon>Craniata</taxon>
        <taxon>Vertebrata</taxon>
        <taxon>Euteleostomi</taxon>
        <taxon>Actinopterygii</taxon>
        <taxon>Neopterygii</taxon>
        <taxon>Teleostei</taxon>
        <taxon>Neoteleostei</taxon>
        <taxon>Acanthomorphata</taxon>
        <taxon>Gobiaria</taxon>
        <taxon>Kurtiformes</taxon>
        <taxon>Apogonoidei</taxon>
        <taxon>Apogonidae</taxon>
        <taxon>Apogoninae</taxon>
        <taxon>Sphaeramia</taxon>
    </lineage>
</organism>
<feature type="region of interest" description="Disordered" evidence="6">
    <location>
        <begin position="521"/>
        <end position="573"/>
    </location>
</feature>
<dbReference type="Gene3D" id="3.30.40.10">
    <property type="entry name" value="Zinc/RING finger domain, C3HC4 (zinc finger)"/>
    <property type="match status" value="1"/>
</dbReference>
<evidence type="ECO:0000256" key="1">
    <source>
        <dbReference type="ARBA" id="ARBA00022723"/>
    </source>
</evidence>
<feature type="coiled-coil region" evidence="5">
    <location>
        <begin position="148"/>
        <end position="251"/>
    </location>
</feature>
<reference evidence="8" key="2">
    <citation type="submission" date="2025-08" db="UniProtKB">
        <authorList>
            <consortium name="Ensembl"/>
        </authorList>
    </citation>
    <scope>IDENTIFICATION</scope>
</reference>
<dbReference type="GO" id="GO:0006513">
    <property type="term" value="P:protein monoubiquitination"/>
    <property type="evidence" value="ECO:0007669"/>
    <property type="project" value="InterPro"/>
</dbReference>
<keyword evidence="3" id="KW-0862">Zinc</keyword>
<proteinExistence type="predicted"/>
<dbReference type="PROSITE" id="PS50089">
    <property type="entry name" value="ZF_RING_2"/>
    <property type="match status" value="1"/>
</dbReference>
<reference evidence="8" key="3">
    <citation type="submission" date="2025-09" db="UniProtKB">
        <authorList>
            <consortium name="Ensembl"/>
        </authorList>
    </citation>
    <scope>IDENTIFICATION</scope>
</reference>
<name>A0A673BC76_9TELE</name>
<keyword evidence="9" id="KW-1185">Reference proteome</keyword>
<evidence type="ECO:0000259" key="7">
    <source>
        <dbReference type="PROSITE" id="PS50089"/>
    </source>
</evidence>
<evidence type="ECO:0000256" key="3">
    <source>
        <dbReference type="ARBA" id="ARBA00022833"/>
    </source>
</evidence>
<feature type="domain" description="RING-type" evidence="7">
    <location>
        <begin position="18"/>
        <end position="56"/>
    </location>
</feature>
<dbReference type="InParanoid" id="A0A673BC76"/>
<protein>
    <recommendedName>
        <fullName evidence="7">RING-type domain-containing protein</fullName>
    </recommendedName>
</protein>
<dbReference type="InterPro" id="IPR013083">
    <property type="entry name" value="Znf_RING/FYVE/PHD"/>
</dbReference>
<feature type="region of interest" description="Disordered" evidence="6">
    <location>
        <begin position="417"/>
        <end position="437"/>
    </location>
</feature>
<dbReference type="InterPro" id="IPR039209">
    <property type="entry name" value="OBI1"/>
</dbReference>
<dbReference type="Pfam" id="PF13923">
    <property type="entry name" value="zf-C3HC4_2"/>
    <property type="match status" value="1"/>
</dbReference>
<evidence type="ECO:0000313" key="8">
    <source>
        <dbReference type="Ensembl" id="ENSSORP00005040071.1"/>
    </source>
</evidence>
<dbReference type="Ensembl" id="ENSSORT00005041107.1">
    <property type="protein sequence ID" value="ENSSORP00005040071.1"/>
    <property type="gene ID" value="ENSSORG00005018685.1"/>
</dbReference>
<keyword evidence="1" id="KW-0479">Metal-binding</keyword>
<dbReference type="PANTHER" id="PTHR14609">
    <property type="entry name" value="RING FINGER PROTEIN 219"/>
    <property type="match status" value="1"/>
</dbReference>
<dbReference type="PANTHER" id="PTHR14609:SF1">
    <property type="entry name" value="ORC UBIQUITIN LIGASE 1"/>
    <property type="match status" value="1"/>
</dbReference>
<dbReference type="OrthoDB" id="6105938at2759"/>
<dbReference type="CTD" id="79596"/>
<feature type="compositionally biased region" description="Polar residues" evidence="6">
    <location>
        <begin position="639"/>
        <end position="653"/>
    </location>
</feature>
<reference evidence="8" key="1">
    <citation type="submission" date="2019-06" db="EMBL/GenBank/DDBJ databases">
        <authorList>
            <consortium name="Wellcome Sanger Institute Data Sharing"/>
        </authorList>
    </citation>
    <scope>NUCLEOTIDE SEQUENCE [LARGE SCALE GENOMIC DNA]</scope>
</reference>
<dbReference type="GO" id="GO:0006275">
    <property type="term" value="P:regulation of DNA replication"/>
    <property type="evidence" value="ECO:0007669"/>
    <property type="project" value="InterPro"/>
</dbReference>
<sequence length="653" mass="72769">MALNFQTSTLSLTLPISCQICLGKVKQPVICANHHVFCSVCMEMWLKKASQCPTCRVPITAENPCREIIGGSNESDHSDSLSVRKCLRKTRGELLLREYEDEIEGLIRENEELKAKNQSLELQLKTALEPCSINTLQTNDKRVDPYVLEEWTNKLRAATDVCDKVKQDMDKLKEANRGLRSQNVDLVQENMRLKAEVAARSPQKFGRYTVAALEAKIQQYDREVDHLKRALERSDQYIEDLESRVRKLRQVDIQEKSRTDAKTESEDFTQQHKINMMMRSLSDNERESICSNPEVQSQTYSRKLFEPSAGRTPLNKCVPVNQKSEDLDSASSDFLPSTPSNAFRSLTLRSPRIREKKVAFKPTSYMRRLDFGDFPSPGKSSIFRVNQFSSNTKSPKEFSPNTDLETSKSLLWDDWQKSESADQSCPGPSKESTFKGATSTNLAVDDPDSFHMSSEASMDAAYLDKISELDSMMLDGESASSRGSQLSLVSTSPADLDNTVVPEPQTCSDSLPNCGGKPVMECDQHSPSARNTTDFALNGKEAPEGSTEGRTPALLSGKESGATVPGHDGTSQTEEMSFELLFDPLEENKDGPPASLCSEIQHDSTHPSCSSTCTGKPVNTIRDRHTLNMSQPTKRKSHSPFNTNSPTKLSKLM</sequence>
<evidence type="ECO:0000256" key="4">
    <source>
        <dbReference type="PROSITE-ProRule" id="PRU00175"/>
    </source>
</evidence>
<dbReference type="FunCoup" id="A0A673BC76">
    <property type="interactions" value="713"/>
</dbReference>
<keyword evidence="2 4" id="KW-0863">Zinc-finger</keyword>
<evidence type="ECO:0000256" key="2">
    <source>
        <dbReference type="ARBA" id="ARBA00022771"/>
    </source>
</evidence>
<evidence type="ECO:0000313" key="9">
    <source>
        <dbReference type="Proteomes" id="UP000472271"/>
    </source>
</evidence>
<dbReference type="RefSeq" id="XP_029986211.1">
    <property type="nucleotide sequence ID" value="XM_030130351.1"/>
</dbReference>
<feature type="coiled-coil region" evidence="5">
    <location>
        <begin position="89"/>
        <end position="123"/>
    </location>
</feature>
<dbReference type="CDD" id="cd16562">
    <property type="entry name" value="RING-HC_RNF219"/>
    <property type="match status" value="1"/>
</dbReference>